<dbReference type="Proteomes" id="UP001208540">
    <property type="component" value="Unassembled WGS sequence"/>
</dbReference>
<reference evidence="3 5" key="1">
    <citation type="submission" date="2022-06" db="EMBL/GenBank/DDBJ databases">
        <title>Leptospira isolates from biofilms formed at urban environments.</title>
        <authorList>
            <person name="Ribeiro P.S."/>
            <person name="Sousa T."/>
            <person name="Carvalho N."/>
            <person name="Aburjaile F."/>
            <person name="Neves F."/>
            <person name="Oliveira D."/>
            <person name="Blanco L."/>
            <person name="Lima J."/>
            <person name="Costa F."/>
            <person name="Brenig B."/>
            <person name="Soares S."/>
            <person name="Ramos R."/>
            <person name="Goes-Neto A."/>
            <person name="Matiuzzi M."/>
            <person name="Azevedo V."/>
            <person name="Ristow P."/>
        </authorList>
    </citation>
    <scope>NUCLEOTIDE SEQUENCE</scope>
    <source>
        <strain evidence="2 5">VSF19</strain>
        <strain evidence="3">VSF20</strain>
    </source>
</reference>
<dbReference type="EMBL" id="JAMQPM010000001">
    <property type="protein sequence ID" value="MCW7525361.1"/>
    <property type="molecule type" value="Genomic_DNA"/>
</dbReference>
<keyword evidence="3" id="KW-0238">DNA-binding</keyword>
<dbReference type="Gene3D" id="1.10.150.690">
    <property type="entry name" value="DUF2063"/>
    <property type="match status" value="1"/>
</dbReference>
<evidence type="ECO:0000313" key="3">
    <source>
        <dbReference type="EMBL" id="MCW7529228.1"/>
    </source>
</evidence>
<dbReference type="InterPro" id="IPR018640">
    <property type="entry name" value="DUF2063"/>
</dbReference>
<proteinExistence type="predicted"/>
<feature type="domain" description="Putative DNA-binding" evidence="1">
    <location>
        <begin position="30"/>
        <end position="98"/>
    </location>
</feature>
<dbReference type="Pfam" id="PF09836">
    <property type="entry name" value="DUF2063"/>
    <property type="match status" value="1"/>
</dbReference>
<gene>
    <name evidence="2" type="ORF">ND861_03305</name>
    <name evidence="3" type="ORF">ND862_03305</name>
</gene>
<name>A0AAW5VBQ9_9LEPT</name>
<sequence>MKLNELQSLYSESILYNVDFPFQNQITPCGNLSISEVTSVYKQAYLFRMKEVMYDNFGSLLFVLGDQTFDITIENYINKNHHISYDLSDYGKTFPNFLVESFPELPFLKDLAEFELEFTDSFHKKEHKSFDFTNLQNHIELENTVFEFGETVKLIHNQFSVYSIWKNRYSKLQPDLNKTQNQEYLLLYKQNSNIYVLSLDAVEFYFIDLLHKGNSIGISLEKTNTHFHLNPEIISTVFGRISASGIVKNIFKKP</sequence>
<evidence type="ECO:0000313" key="4">
    <source>
        <dbReference type="Proteomes" id="UP001208540"/>
    </source>
</evidence>
<comment type="caution">
    <text evidence="3">The sequence shown here is derived from an EMBL/GenBank/DDBJ whole genome shotgun (WGS) entry which is preliminary data.</text>
</comment>
<organism evidence="3 4">
    <name type="scientific">Leptospira soteropolitanensis</name>
    <dbReference type="NCBI Taxonomy" id="2950025"/>
    <lineage>
        <taxon>Bacteria</taxon>
        <taxon>Pseudomonadati</taxon>
        <taxon>Spirochaetota</taxon>
        <taxon>Spirochaetia</taxon>
        <taxon>Leptospirales</taxon>
        <taxon>Leptospiraceae</taxon>
        <taxon>Leptospira</taxon>
    </lineage>
</organism>
<evidence type="ECO:0000313" key="2">
    <source>
        <dbReference type="EMBL" id="MCW7525361.1"/>
    </source>
</evidence>
<dbReference type="Proteomes" id="UP001208912">
    <property type="component" value="Unassembled WGS sequence"/>
</dbReference>
<evidence type="ECO:0000313" key="5">
    <source>
        <dbReference type="Proteomes" id="UP001208912"/>
    </source>
</evidence>
<evidence type="ECO:0000259" key="1">
    <source>
        <dbReference type="Pfam" id="PF09836"/>
    </source>
</evidence>
<dbReference type="EMBL" id="JAMQPL010000001">
    <property type="protein sequence ID" value="MCW7529228.1"/>
    <property type="molecule type" value="Genomic_DNA"/>
</dbReference>
<dbReference type="InterPro" id="IPR044922">
    <property type="entry name" value="DUF2063_N_sf"/>
</dbReference>
<dbReference type="AlphaFoldDB" id="A0AAW5VBQ9"/>
<accession>A0AAW5VBQ9</accession>
<dbReference type="GO" id="GO:0003677">
    <property type="term" value="F:DNA binding"/>
    <property type="evidence" value="ECO:0007669"/>
    <property type="project" value="UniProtKB-KW"/>
</dbReference>
<protein>
    <submittedName>
        <fullName evidence="3">DNA-binding domain-containing protein</fullName>
    </submittedName>
</protein>
<keyword evidence="5" id="KW-1185">Reference proteome</keyword>
<dbReference type="RefSeq" id="WP_265350694.1">
    <property type="nucleotide sequence ID" value="NZ_JAMQPL010000001.1"/>
</dbReference>